<feature type="transmembrane region" description="Helical" evidence="9">
    <location>
        <begin position="179"/>
        <end position="198"/>
    </location>
</feature>
<dbReference type="CDD" id="cd01840">
    <property type="entry name" value="SGNH_hydrolase_yrhL_like"/>
    <property type="match status" value="1"/>
</dbReference>
<dbReference type="PANTHER" id="PTHR23028">
    <property type="entry name" value="ACETYLTRANSFERASE"/>
    <property type="match status" value="1"/>
</dbReference>
<dbReference type="PANTHER" id="PTHR23028:SF53">
    <property type="entry name" value="ACYL_TRANSF_3 DOMAIN-CONTAINING PROTEIN"/>
    <property type="match status" value="1"/>
</dbReference>
<comment type="subcellular location">
    <subcellularLocation>
        <location evidence="1">Cell membrane</location>
        <topology evidence="1">Multi-pass membrane protein</topology>
    </subcellularLocation>
</comment>
<evidence type="ECO:0000259" key="10">
    <source>
        <dbReference type="Pfam" id="PF01757"/>
    </source>
</evidence>
<reference evidence="11 12" key="1">
    <citation type="submission" date="2019-02" db="EMBL/GenBank/DDBJ databases">
        <authorList>
            <person name="Sun L."/>
            <person name="Pan D."/>
            <person name="Wu X."/>
        </authorList>
    </citation>
    <scope>NUCLEOTIDE SEQUENCE [LARGE SCALE GENOMIC DNA]</scope>
    <source>
        <strain evidence="11 12">JW-1</strain>
    </source>
</reference>
<dbReference type="RefSeq" id="WP_130109239.1">
    <property type="nucleotide sequence ID" value="NZ_CP035806.1"/>
</dbReference>
<feature type="transmembrane region" description="Helical" evidence="9">
    <location>
        <begin position="85"/>
        <end position="105"/>
    </location>
</feature>
<evidence type="ECO:0000256" key="4">
    <source>
        <dbReference type="ARBA" id="ARBA00022692"/>
    </source>
</evidence>
<dbReference type="InterPro" id="IPR050879">
    <property type="entry name" value="Acyltransferase_3"/>
</dbReference>
<dbReference type="AlphaFoldDB" id="A0A4P6KDT2"/>
<evidence type="ECO:0000256" key="8">
    <source>
        <dbReference type="SAM" id="MobiDB-lite"/>
    </source>
</evidence>
<dbReference type="Pfam" id="PF01757">
    <property type="entry name" value="Acyl_transf_3"/>
    <property type="match status" value="1"/>
</dbReference>
<evidence type="ECO:0000256" key="7">
    <source>
        <dbReference type="ARBA" id="ARBA00023315"/>
    </source>
</evidence>
<dbReference type="GO" id="GO:0016747">
    <property type="term" value="F:acyltransferase activity, transferring groups other than amino-acyl groups"/>
    <property type="evidence" value="ECO:0007669"/>
    <property type="project" value="InterPro"/>
</dbReference>
<proteinExistence type="predicted"/>
<dbReference type="InterPro" id="IPR036514">
    <property type="entry name" value="SGNH_hydro_sf"/>
</dbReference>
<dbReference type="InterPro" id="IPR002656">
    <property type="entry name" value="Acyl_transf_3_dom"/>
</dbReference>
<feature type="transmembrane region" description="Helical" evidence="9">
    <location>
        <begin position="384"/>
        <end position="405"/>
    </location>
</feature>
<keyword evidence="7" id="KW-0012">Acyltransferase</keyword>
<dbReference type="GO" id="GO:0005886">
    <property type="term" value="C:plasma membrane"/>
    <property type="evidence" value="ECO:0007669"/>
    <property type="project" value="UniProtKB-SubCell"/>
</dbReference>
<organism evidence="11 12">
    <name type="scientific">Leucobacter triazinivorans</name>
    <dbReference type="NCBI Taxonomy" id="1784719"/>
    <lineage>
        <taxon>Bacteria</taxon>
        <taxon>Bacillati</taxon>
        <taxon>Actinomycetota</taxon>
        <taxon>Actinomycetes</taxon>
        <taxon>Micrococcales</taxon>
        <taxon>Microbacteriaceae</taxon>
        <taxon>Leucobacter</taxon>
    </lineage>
</organism>
<feature type="transmembrane region" description="Helical" evidence="9">
    <location>
        <begin position="240"/>
        <end position="260"/>
    </location>
</feature>
<feature type="transmembrane region" description="Helical" evidence="9">
    <location>
        <begin position="45"/>
        <end position="64"/>
    </location>
</feature>
<evidence type="ECO:0000256" key="3">
    <source>
        <dbReference type="ARBA" id="ARBA00022679"/>
    </source>
</evidence>
<keyword evidence="4 9" id="KW-0812">Transmembrane</keyword>
<evidence type="ECO:0000313" key="11">
    <source>
        <dbReference type="EMBL" id="QBE48091.1"/>
    </source>
</evidence>
<feature type="transmembrane region" description="Helical" evidence="9">
    <location>
        <begin position="210"/>
        <end position="228"/>
    </location>
</feature>
<sequence length="655" mass="68373">MASSSTDQTPARSRRFGGLDGLRAIAVGLVVWYHLFPAALPGGFLGVDVFFVISGFLITSLLLREIQQHGRIRLGAFWRRRARRLLPALALVLLVSTGAALLVGGDLLVGIAGQLGGAAFFVSNWVYIATGADYFARDTPELFRNTWSLSIEEQFYIVLPLLLLVLVRARGRGARALSLVILGLLSAALMWGLSLAGVDPTRIYFGSDSHTFGLFLGAAMAVLLHRGAQSPAPDQMSRSRQLITGGTALVGMGVLGWLAWTLPEAGPASFEGGFQLATAAALAIVWGVTRPGAWAGRALDAAPLRWIGERSYGIYLWHWPLLIIFGAAFGSGAGWIVPALTLLVTLLFASASYRFVEQPVRRFGLRRSLRLLVRTGDHSRRQRLVAIGLGALLAATVPATAYAVVTAPQQSSAAAAVARGQAALERSGTDAAETPGPTDAERDAGSAPEKPATATAPGSDEPEAHRGPASPPAAGEDAAAAIPISPDGRDISAVGDSVMLASLPELEQALPGIAVDAAVSRGMGAGVGIVSELSSQGTLRSVLVVGLGTNGPVQPEDLEAIRQTAGVRPVVLVNAHADRDWIPGVNQTLADFAAAHRGIVLADWDGAVSGVPDALAGDDIHPNPSGGEIYAASVQRALDELQQPGEALGFALPRR</sequence>
<keyword evidence="5 9" id="KW-1133">Transmembrane helix</keyword>
<evidence type="ECO:0000256" key="5">
    <source>
        <dbReference type="ARBA" id="ARBA00022989"/>
    </source>
</evidence>
<feature type="region of interest" description="Disordered" evidence="8">
    <location>
        <begin position="424"/>
        <end position="477"/>
    </location>
</feature>
<keyword evidence="2" id="KW-1003">Cell membrane</keyword>
<dbReference type="GO" id="GO:0009103">
    <property type="term" value="P:lipopolysaccharide biosynthetic process"/>
    <property type="evidence" value="ECO:0007669"/>
    <property type="project" value="TreeGrafter"/>
</dbReference>
<keyword evidence="6 9" id="KW-0472">Membrane</keyword>
<evidence type="ECO:0000256" key="6">
    <source>
        <dbReference type="ARBA" id="ARBA00023136"/>
    </source>
</evidence>
<dbReference type="KEGG" id="ltr:EVS81_03980"/>
<feature type="transmembrane region" description="Helical" evidence="9">
    <location>
        <begin position="335"/>
        <end position="356"/>
    </location>
</feature>
<dbReference type="OrthoDB" id="3404679at2"/>
<keyword evidence="12" id="KW-1185">Reference proteome</keyword>
<dbReference type="EMBL" id="CP035806">
    <property type="protein sequence ID" value="QBE48091.1"/>
    <property type="molecule type" value="Genomic_DNA"/>
</dbReference>
<feature type="domain" description="Acyltransferase 3" evidence="10">
    <location>
        <begin position="18"/>
        <end position="350"/>
    </location>
</feature>
<evidence type="ECO:0000256" key="1">
    <source>
        <dbReference type="ARBA" id="ARBA00004651"/>
    </source>
</evidence>
<dbReference type="Proteomes" id="UP000289260">
    <property type="component" value="Chromosome"/>
</dbReference>
<feature type="transmembrane region" description="Helical" evidence="9">
    <location>
        <begin position="272"/>
        <end position="291"/>
    </location>
</feature>
<accession>A0A4P6KDT2</accession>
<dbReference type="SUPFAM" id="SSF52266">
    <property type="entry name" value="SGNH hydrolase"/>
    <property type="match status" value="1"/>
</dbReference>
<feature type="transmembrane region" description="Helical" evidence="9">
    <location>
        <begin position="312"/>
        <end position="329"/>
    </location>
</feature>
<evidence type="ECO:0000256" key="2">
    <source>
        <dbReference type="ARBA" id="ARBA00022475"/>
    </source>
</evidence>
<feature type="transmembrane region" description="Helical" evidence="9">
    <location>
        <begin position="21"/>
        <end position="39"/>
    </location>
</feature>
<evidence type="ECO:0000313" key="12">
    <source>
        <dbReference type="Proteomes" id="UP000289260"/>
    </source>
</evidence>
<evidence type="ECO:0000256" key="9">
    <source>
        <dbReference type="SAM" id="Phobius"/>
    </source>
</evidence>
<protein>
    <submittedName>
        <fullName evidence="11">Acetyltransferase</fullName>
    </submittedName>
</protein>
<keyword evidence="3 11" id="KW-0808">Transferase</keyword>
<gene>
    <name evidence="11" type="ORF">EVS81_03980</name>
</gene>
<name>A0A4P6KDT2_9MICO</name>
<dbReference type="Gene3D" id="3.40.50.1110">
    <property type="entry name" value="SGNH hydrolase"/>
    <property type="match status" value="1"/>
</dbReference>